<evidence type="ECO:0000313" key="2">
    <source>
        <dbReference type="Proteomes" id="UP001529510"/>
    </source>
</evidence>
<proteinExistence type="predicted"/>
<protein>
    <submittedName>
        <fullName evidence="1">Uncharacterized protein</fullName>
    </submittedName>
</protein>
<dbReference type="EMBL" id="JAMKFB020000016">
    <property type="protein sequence ID" value="KAL0172170.1"/>
    <property type="molecule type" value="Genomic_DNA"/>
</dbReference>
<accession>A0ABD0PDQ7</accession>
<sequence>MFTVIIDSYLLSHSANLCRDPFHVRKHKYSTALHVSGAYCLPSFPSGSQFSVAESHSDEVADDDGPEEDILDPAQMKSVYMRNLSMFYMKLQAKHLIPSSTVQLIVEEINKLSGLCQQYTKNQLKASLQTKTKLSEIEIEDVLKTLDDMDIHGSCSSDISTEYKRKQYFEENFPYVHPKCIFLGTDENRKERHAQYIPIKDTLTALLKDAAVWEECCTSGNESTPLIFNDVCDGSVFKSNPLFSDPGITLKVILYQDAFELVNPLGSAKKKHKMLGVYFTLANFDPFHRSTIDNMQLLLLCREADFKKFGHEKVFSPLISDLRELETIGLNIHGNNVRATVFCITGDNLGSHNIGGFTENFSTSQYFCRYCHVTRSDLDNLEHHAPIRKVQDYIDTVEELQNDDAQEVRGLKFDSVFNSLAFFHVCQPGLPPCIGHDLFEGVVAFDLAIYIKNFVKGAKLGGQATENWCLLRLLPVIIGEKIEDTEDPVWQLVVQLKEVVELICAPTISEPQIALLNVQIRDYLEARKEMFPAHKLKPKHHFLTHYPALILKFGPLMRNHQLLQAYLHSGSFFAPLLEVKNSTPFHLELYSNAVRTAVGTILNKEPNIVASTELKWKGTLYKKGEAIEFSQIELMLVKEEKHVDFIVTPHDVSYLPEFGLYEVKEARQSMQYWKAELKLDYYPLPAYTLFGTK</sequence>
<name>A0ABD0PDQ7_CIRMR</name>
<evidence type="ECO:0000313" key="1">
    <source>
        <dbReference type="EMBL" id="KAL0172170.1"/>
    </source>
</evidence>
<dbReference type="Proteomes" id="UP001529510">
    <property type="component" value="Unassembled WGS sequence"/>
</dbReference>
<organism evidence="1 2">
    <name type="scientific">Cirrhinus mrigala</name>
    <name type="common">Mrigala</name>
    <dbReference type="NCBI Taxonomy" id="683832"/>
    <lineage>
        <taxon>Eukaryota</taxon>
        <taxon>Metazoa</taxon>
        <taxon>Chordata</taxon>
        <taxon>Craniata</taxon>
        <taxon>Vertebrata</taxon>
        <taxon>Euteleostomi</taxon>
        <taxon>Actinopterygii</taxon>
        <taxon>Neopterygii</taxon>
        <taxon>Teleostei</taxon>
        <taxon>Ostariophysi</taxon>
        <taxon>Cypriniformes</taxon>
        <taxon>Cyprinidae</taxon>
        <taxon>Labeoninae</taxon>
        <taxon>Labeonini</taxon>
        <taxon>Cirrhinus</taxon>
    </lineage>
</organism>
<dbReference type="PANTHER" id="PTHR31912">
    <property type="entry name" value="IP13529P"/>
    <property type="match status" value="1"/>
</dbReference>
<reference evidence="1 2" key="1">
    <citation type="submission" date="2024-05" db="EMBL/GenBank/DDBJ databases">
        <title>Genome sequencing and assembly of Indian major carp, Cirrhinus mrigala (Hamilton, 1822).</title>
        <authorList>
            <person name="Mohindra V."/>
            <person name="Chowdhury L.M."/>
            <person name="Lal K."/>
            <person name="Jena J.K."/>
        </authorList>
    </citation>
    <scope>NUCLEOTIDE SEQUENCE [LARGE SCALE GENOMIC DNA]</scope>
    <source>
        <strain evidence="1">CM1030</strain>
        <tissue evidence="1">Blood</tissue>
    </source>
</reference>
<dbReference type="PANTHER" id="PTHR31912:SF35">
    <property type="entry name" value="C2H2-TYPE DOMAIN-CONTAINING PROTEIN"/>
    <property type="match status" value="1"/>
</dbReference>
<keyword evidence="2" id="KW-1185">Reference proteome</keyword>
<feature type="non-terminal residue" evidence="1">
    <location>
        <position position="693"/>
    </location>
</feature>
<dbReference type="AlphaFoldDB" id="A0ABD0PDQ7"/>
<gene>
    <name evidence="1" type="ORF">M9458_032481</name>
</gene>
<comment type="caution">
    <text evidence="1">The sequence shown here is derived from an EMBL/GenBank/DDBJ whole genome shotgun (WGS) entry which is preliminary data.</text>
</comment>